<evidence type="ECO:0000259" key="2">
    <source>
        <dbReference type="Pfam" id="PF02518"/>
    </source>
</evidence>
<dbReference type="Gene3D" id="6.10.340.10">
    <property type="match status" value="1"/>
</dbReference>
<dbReference type="GO" id="GO:0000155">
    <property type="term" value="F:phosphorelay sensor kinase activity"/>
    <property type="evidence" value="ECO:0007669"/>
    <property type="project" value="InterPro"/>
</dbReference>
<evidence type="ECO:0000259" key="3">
    <source>
        <dbReference type="Pfam" id="PF06580"/>
    </source>
</evidence>
<evidence type="ECO:0000256" key="1">
    <source>
        <dbReference type="SAM" id="Phobius"/>
    </source>
</evidence>
<dbReference type="InterPro" id="IPR010559">
    <property type="entry name" value="Sig_transdc_His_kin_internal"/>
</dbReference>
<gene>
    <name evidence="4" type="ORF">SAMN02746066_04460</name>
</gene>
<keyword evidence="1" id="KW-0812">Transmembrane</keyword>
<dbReference type="EMBL" id="FRCP01000028">
    <property type="protein sequence ID" value="SHN02597.1"/>
    <property type="molecule type" value="Genomic_DNA"/>
</dbReference>
<feature type="domain" description="Histidine kinase/HSP90-like ATPase" evidence="2">
    <location>
        <begin position="489"/>
        <end position="604"/>
    </location>
</feature>
<dbReference type="Pfam" id="PF02518">
    <property type="entry name" value="HATPase_c"/>
    <property type="match status" value="1"/>
</dbReference>
<organism evidence="4 5">
    <name type="scientific">Anaerosporobacter mobilis DSM 15930</name>
    <dbReference type="NCBI Taxonomy" id="1120996"/>
    <lineage>
        <taxon>Bacteria</taxon>
        <taxon>Bacillati</taxon>
        <taxon>Bacillota</taxon>
        <taxon>Clostridia</taxon>
        <taxon>Lachnospirales</taxon>
        <taxon>Lachnospiraceae</taxon>
        <taxon>Anaerosporobacter</taxon>
    </lineage>
</organism>
<proteinExistence type="predicted"/>
<keyword evidence="4" id="KW-0808">Transferase</keyword>
<dbReference type="Gene3D" id="3.30.565.10">
    <property type="entry name" value="Histidine kinase-like ATPase, C-terminal domain"/>
    <property type="match status" value="1"/>
</dbReference>
<dbReference type="STRING" id="1120996.SAMN02746066_04460"/>
<dbReference type="InterPro" id="IPR036890">
    <property type="entry name" value="HATPase_C_sf"/>
</dbReference>
<protein>
    <submittedName>
        <fullName evidence="4">Histidine kinase-, DNA gyrase B-, and HSP90-like ATPase</fullName>
    </submittedName>
</protein>
<reference evidence="4 5" key="1">
    <citation type="submission" date="2016-11" db="EMBL/GenBank/DDBJ databases">
        <authorList>
            <person name="Jaros S."/>
            <person name="Januszkiewicz K."/>
            <person name="Wedrychowicz H."/>
        </authorList>
    </citation>
    <scope>NUCLEOTIDE SEQUENCE [LARGE SCALE GENOMIC DNA]</scope>
    <source>
        <strain evidence="4 5">DSM 15930</strain>
    </source>
</reference>
<dbReference type="AlphaFoldDB" id="A0A1M7NG34"/>
<dbReference type="GO" id="GO:0016020">
    <property type="term" value="C:membrane"/>
    <property type="evidence" value="ECO:0007669"/>
    <property type="project" value="InterPro"/>
</dbReference>
<keyword evidence="4" id="KW-0418">Kinase</keyword>
<dbReference type="SUPFAM" id="SSF55874">
    <property type="entry name" value="ATPase domain of HSP90 chaperone/DNA topoisomerase II/histidine kinase"/>
    <property type="match status" value="1"/>
</dbReference>
<dbReference type="InterPro" id="IPR050640">
    <property type="entry name" value="Bact_2-comp_sensor_kinase"/>
</dbReference>
<name>A0A1M7NG34_9FIRM</name>
<dbReference type="Proteomes" id="UP000184038">
    <property type="component" value="Unassembled WGS sequence"/>
</dbReference>
<sequence>MKFKNLSYRTQLFLAALLLVTIPITLVGVITAKRNASTLVSDYNTSMETIISQANLALDTLLADATKIADLPLLNQDIKKAMVTNYKDNYLAYSHDSTKFKTLFSQTNRLNQNLVTCVFKNRFGYTFDYNIIGVQRQTQITENIRNWKSIAQSAPNYTYFAPLQQTSIDSQKNVLPMIKILFDGYDFKEIGICYAEINFESVENILVSAQNAENTILIYNAEGDLTFSSNESYIQNQSSYTELLSSLSEFNKSIVDSDSIKTQKFEIGKKTYLINGVYNKTTGWHLVQLLDSHIINQIYQNNFLNYLGVFSLILILGLVLAIILSKKMTVSISKLCDEMDSYNTDSYSAISMEACVSNKELRKLVTSFNNLNQRLTDSLQQNYQIRLAEQQMHIQMLQFQINHHFLYNTLNVIKSLANINNVPAIETVAVCMSDLLRYNLDKFPIAKLKEEIAQINRYMTIQNIRFPDKFICDYSIPEQLQTLDIPAFILQPFVENSIEHGFRKKETDCYISISCNIENNILHFFIVDNGSGMSKETLQQIQDRLSQDNLSATSLEDLNERKHHSIGIRNVHHRIQSYYGKEYGLTIESKENYGTIIDIKLPFEREHPTN</sequence>
<dbReference type="Pfam" id="PF06580">
    <property type="entry name" value="His_kinase"/>
    <property type="match status" value="1"/>
</dbReference>
<keyword evidence="1" id="KW-0472">Membrane</keyword>
<evidence type="ECO:0000313" key="4">
    <source>
        <dbReference type="EMBL" id="SHN02597.1"/>
    </source>
</evidence>
<feature type="transmembrane region" description="Helical" evidence="1">
    <location>
        <begin position="303"/>
        <end position="324"/>
    </location>
</feature>
<accession>A0A1M7NG34</accession>
<keyword evidence="1" id="KW-1133">Transmembrane helix</keyword>
<dbReference type="RefSeq" id="WP_073291591.1">
    <property type="nucleotide sequence ID" value="NZ_FRCP01000028.1"/>
</dbReference>
<feature type="domain" description="Signal transduction histidine kinase internal region" evidence="3">
    <location>
        <begin position="393"/>
        <end position="470"/>
    </location>
</feature>
<dbReference type="OrthoDB" id="9776552at2"/>
<dbReference type="InterPro" id="IPR003594">
    <property type="entry name" value="HATPase_dom"/>
</dbReference>
<dbReference type="PANTHER" id="PTHR34220">
    <property type="entry name" value="SENSOR HISTIDINE KINASE YPDA"/>
    <property type="match status" value="1"/>
</dbReference>
<dbReference type="PANTHER" id="PTHR34220:SF7">
    <property type="entry name" value="SENSOR HISTIDINE KINASE YPDA"/>
    <property type="match status" value="1"/>
</dbReference>
<keyword evidence="5" id="KW-1185">Reference proteome</keyword>
<evidence type="ECO:0000313" key="5">
    <source>
        <dbReference type="Proteomes" id="UP000184038"/>
    </source>
</evidence>